<dbReference type="Proteomes" id="UP001235712">
    <property type="component" value="Unassembled WGS sequence"/>
</dbReference>
<dbReference type="PANTHER" id="PTHR36848">
    <property type="entry name" value="DNA-BINDING PROTEIN (PUTATIVE SECRETED PROTEIN)-RELATED"/>
    <property type="match status" value="1"/>
</dbReference>
<dbReference type="InterPro" id="IPR006311">
    <property type="entry name" value="TAT_signal"/>
</dbReference>
<dbReference type="Pfam" id="PF17132">
    <property type="entry name" value="Glyco_hydro_106"/>
    <property type="match status" value="1"/>
</dbReference>
<proteinExistence type="predicted"/>
<dbReference type="Gene3D" id="2.60.120.260">
    <property type="entry name" value="Galactose-binding domain-like"/>
    <property type="match status" value="1"/>
</dbReference>
<accession>A0ABT9P9Y6</accession>
<name>A0ABT9P9Y6_9ACTN</name>
<dbReference type="PANTHER" id="PTHR36848:SF2">
    <property type="entry name" value="SECRETED PROTEIN"/>
    <property type="match status" value="1"/>
</dbReference>
<protein>
    <recommendedName>
        <fullName evidence="3">Secreted protein</fullName>
    </recommendedName>
</protein>
<dbReference type="EMBL" id="JAUSQZ010000001">
    <property type="protein sequence ID" value="MDP9829507.1"/>
    <property type="molecule type" value="Genomic_DNA"/>
</dbReference>
<dbReference type="PROSITE" id="PS51318">
    <property type="entry name" value="TAT"/>
    <property type="match status" value="1"/>
</dbReference>
<keyword evidence="2" id="KW-1185">Reference proteome</keyword>
<dbReference type="RefSeq" id="WP_307247743.1">
    <property type="nucleotide sequence ID" value="NZ_JAUSQZ010000001.1"/>
</dbReference>
<gene>
    <name evidence="1" type="ORF">J2S57_005256</name>
</gene>
<organism evidence="1 2">
    <name type="scientific">Kineosporia succinea</name>
    <dbReference type="NCBI Taxonomy" id="84632"/>
    <lineage>
        <taxon>Bacteria</taxon>
        <taxon>Bacillati</taxon>
        <taxon>Actinomycetota</taxon>
        <taxon>Actinomycetes</taxon>
        <taxon>Kineosporiales</taxon>
        <taxon>Kineosporiaceae</taxon>
        <taxon>Kineosporia</taxon>
    </lineage>
</organism>
<sequence>MASEKTFVASMSRRGFMGGVVAVAGAGLAAPAFASGQQAASAPLLGARLTFRTFATPPRADAPWVRWPLAPAVTDAELETELTEMARAGIFGAEIGQGTFPPIAQVATILRKANELGITISLSHGPVAAPEGFTVDDENARKSVVHGAVKLAGGTSFSGVLPAPSTENRLTLIAVIAYRITGTWSTTATTTLDLDSATDLTGKVTDRDTRGVQGGTSSGRLTWTAPTGGDWALIAVYGVGTIAQPDLLTVAGRRVLTQVMDQEFAPIKSLLRKNAGDLFYDSHTGDRGSPNDTWSNTLAADFRKANGYSLVPYLPALTTLPTSGFGAALPGFTFGATITAKFTNDFAQTRTDVWLRTQVLALQEWAKKYNQKIRLQPYGQNGPAVDSIQAAAVLDKVETETLWFGDVVDNYLPEASAVHMTGRTWYSIEASAVLQGAYAMTWQDQVVHMNKAYAGGVTKLVSHIYPYADSSTSVWPGFSLFPDSFGNSWGPRSPHWKDAARYNAYFARTQQVLAQGTAQRDVAVYMQNYVYPQPYLYENLQYWSDAGLERSGYTRDYLNPTLLALPNAIVTNGRLAEKGPGYKVLILDGQQLPTSAASRSAMDVATARRVLALAKAGLPVVVVGSAPASSPGIDADADATVQKLMKQLLAQRGVHVVARQSEVPALLTKLGIRPDAQPAEAGPVLTVHRKDNGADFYWFYNQGSVISPKTPANTYDPATGSPVSATFTLAGRGTPLRLNPWDGSVTPIERYTTGKGTVTVSLDLAPEDTAIVVLTTDPSRFGQKSRALHVVSTTADAVVPGKDGAIVIAAAAAGSYSTTLSNGRVVHSKIGALPRAIDLTGTTWTLNAEDWQPASAYGTTGPAATKTTKKAVSVRLAALKPWPQIPELTDASGIGVYTSTFQLDATWKAVQSATLSLGSVTDSFTVTINGRTVDFVNQLSASAEIGSHLKQGANTLEVTVSTTLINRLRTLNKTQGTWPVQANGLVGPVTITPRGTATVA</sequence>
<comment type="caution">
    <text evidence="1">The sequence shown here is derived from an EMBL/GenBank/DDBJ whole genome shotgun (WGS) entry which is preliminary data.</text>
</comment>
<dbReference type="SUPFAM" id="SSF49785">
    <property type="entry name" value="Galactose-binding domain-like"/>
    <property type="match status" value="1"/>
</dbReference>
<dbReference type="InterPro" id="IPR053161">
    <property type="entry name" value="Ulvan_degrading_GH"/>
</dbReference>
<reference evidence="1 2" key="1">
    <citation type="submission" date="2023-07" db="EMBL/GenBank/DDBJ databases">
        <title>Sequencing the genomes of 1000 actinobacteria strains.</title>
        <authorList>
            <person name="Klenk H.-P."/>
        </authorList>
    </citation>
    <scope>NUCLEOTIDE SEQUENCE [LARGE SCALE GENOMIC DNA]</scope>
    <source>
        <strain evidence="1 2">DSM 44388</strain>
    </source>
</reference>
<evidence type="ECO:0000313" key="1">
    <source>
        <dbReference type="EMBL" id="MDP9829507.1"/>
    </source>
</evidence>
<evidence type="ECO:0000313" key="2">
    <source>
        <dbReference type="Proteomes" id="UP001235712"/>
    </source>
</evidence>
<evidence type="ECO:0008006" key="3">
    <source>
        <dbReference type="Google" id="ProtNLM"/>
    </source>
</evidence>
<dbReference type="InterPro" id="IPR008979">
    <property type="entry name" value="Galactose-bd-like_sf"/>
</dbReference>